<dbReference type="PROSITE" id="PS51462">
    <property type="entry name" value="NUDIX"/>
    <property type="match status" value="1"/>
</dbReference>
<feature type="domain" description="Nudix hydrolase" evidence="3">
    <location>
        <begin position="2"/>
        <end position="134"/>
    </location>
</feature>
<dbReference type="InterPro" id="IPR020084">
    <property type="entry name" value="NUDIX_hydrolase_CS"/>
</dbReference>
<dbReference type="RefSeq" id="WP_152276377.1">
    <property type="nucleotide sequence ID" value="NZ_WEKV01000008.1"/>
</dbReference>
<dbReference type="EMBL" id="WEKV01000008">
    <property type="protein sequence ID" value="KAB7785881.1"/>
    <property type="molecule type" value="Genomic_DNA"/>
</dbReference>
<reference evidence="4 5" key="1">
    <citation type="submission" date="2019-10" db="EMBL/GenBank/DDBJ databases">
        <title>Draft Genome Sequence of the Caffeine Degrading Methylotroph Methylorubrum populi PINKEL.</title>
        <authorList>
            <person name="Dawson S.C."/>
            <person name="Zhang X."/>
            <person name="Wright M.E."/>
            <person name="Sharma G."/>
            <person name="Langner J.T."/>
            <person name="Ditty J.L."/>
            <person name="Subuyuj G.A."/>
        </authorList>
    </citation>
    <scope>NUCLEOTIDE SEQUENCE [LARGE SCALE GENOMIC DNA]</scope>
    <source>
        <strain evidence="4 5">Pinkel</strain>
    </source>
</reference>
<dbReference type="Pfam" id="PF00293">
    <property type="entry name" value="NUDIX"/>
    <property type="match status" value="1"/>
</dbReference>
<gene>
    <name evidence="4" type="ORF">F8B43_1282</name>
</gene>
<dbReference type="Proteomes" id="UP000469949">
    <property type="component" value="Unassembled WGS sequence"/>
</dbReference>
<protein>
    <submittedName>
        <fullName evidence="4">Nudix hydrolase family protein</fullName>
    </submittedName>
</protein>
<dbReference type="GO" id="GO:0016787">
    <property type="term" value="F:hydrolase activity"/>
    <property type="evidence" value="ECO:0007669"/>
    <property type="project" value="UniProtKB-KW"/>
</dbReference>
<dbReference type="Gene3D" id="3.90.79.10">
    <property type="entry name" value="Nucleoside Triphosphate Pyrophosphohydrolase"/>
    <property type="match status" value="1"/>
</dbReference>
<accession>A0A833J988</accession>
<dbReference type="PROSITE" id="PS00893">
    <property type="entry name" value="NUDIX_BOX"/>
    <property type="match status" value="1"/>
</dbReference>
<organism evidence="4 5">
    <name type="scientific">Methylorubrum populi</name>
    <dbReference type="NCBI Taxonomy" id="223967"/>
    <lineage>
        <taxon>Bacteria</taxon>
        <taxon>Pseudomonadati</taxon>
        <taxon>Pseudomonadota</taxon>
        <taxon>Alphaproteobacteria</taxon>
        <taxon>Hyphomicrobiales</taxon>
        <taxon>Methylobacteriaceae</taxon>
        <taxon>Methylorubrum</taxon>
    </lineage>
</organism>
<sequence length="149" mass="15730">MSRIRVAALALVRPDAGGEALLVVRKRGSARFMLPGGKFEDRESDAACLARELREELGLTFDPGTAVRLGRFEAEAANEPGHVVEATVYRQAAGAGLNPVCGAEIEETAWLALNDMAGEPAMPLAPLLTQELLPRLRAASPSRSPSPGA</sequence>
<evidence type="ECO:0000256" key="1">
    <source>
        <dbReference type="ARBA" id="ARBA00001946"/>
    </source>
</evidence>
<dbReference type="PANTHER" id="PTHR43046">
    <property type="entry name" value="GDP-MANNOSE MANNOSYL HYDROLASE"/>
    <property type="match status" value="1"/>
</dbReference>
<dbReference type="AlphaFoldDB" id="A0A833J988"/>
<evidence type="ECO:0000313" key="4">
    <source>
        <dbReference type="EMBL" id="KAB7785881.1"/>
    </source>
</evidence>
<evidence type="ECO:0000313" key="5">
    <source>
        <dbReference type="Proteomes" id="UP000469949"/>
    </source>
</evidence>
<comment type="caution">
    <text evidence="4">The sequence shown here is derived from an EMBL/GenBank/DDBJ whole genome shotgun (WGS) entry which is preliminary data.</text>
</comment>
<dbReference type="SUPFAM" id="SSF55811">
    <property type="entry name" value="Nudix"/>
    <property type="match status" value="1"/>
</dbReference>
<name>A0A833J988_9HYPH</name>
<proteinExistence type="predicted"/>
<dbReference type="CDD" id="cd04690">
    <property type="entry name" value="NUDIX_Hydrolase"/>
    <property type="match status" value="1"/>
</dbReference>
<keyword evidence="2 4" id="KW-0378">Hydrolase</keyword>
<dbReference type="PANTHER" id="PTHR43046:SF2">
    <property type="entry name" value="8-OXO-DGTP DIPHOSPHATASE-RELATED"/>
    <property type="match status" value="1"/>
</dbReference>
<evidence type="ECO:0000256" key="2">
    <source>
        <dbReference type="ARBA" id="ARBA00022801"/>
    </source>
</evidence>
<comment type="cofactor">
    <cofactor evidence="1">
        <name>Mg(2+)</name>
        <dbReference type="ChEBI" id="CHEBI:18420"/>
    </cofactor>
</comment>
<dbReference type="InterPro" id="IPR015797">
    <property type="entry name" value="NUDIX_hydrolase-like_dom_sf"/>
</dbReference>
<evidence type="ECO:0000259" key="3">
    <source>
        <dbReference type="PROSITE" id="PS51462"/>
    </source>
</evidence>
<dbReference type="InterPro" id="IPR000086">
    <property type="entry name" value="NUDIX_hydrolase_dom"/>
</dbReference>